<keyword evidence="2" id="KW-0067">ATP-binding</keyword>
<dbReference type="PANTHER" id="PTHR39206">
    <property type="entry name" value="SLL8004 PROTEIN"/>
    <property type="match status" value="1"/>
</dbReference>
<evidence type="ECO:0000259" key="3">
    <source>
        <dbReference type="Pfam" id="PF06414"/>
    </source>
</evidence>
<keyword evidence="1" id="KW-0547">Nucleotide-binding</keyword>
<organism evidence="4 5">
    <name type="scientific">Mucilaginibacter gilvus</name>
    <dbReference type="NCBI Taxonomy" id="2305909"/>
    <lineage>
        <taxon>Bacteria</taxon>
        <taxon>Pseudomonadati</taxon>
        <taxon>Bacteroidota</taxon>
        <taxon>Sphingobacteriia</taxon>
        <taxon>Sphingobacteriales</taxon>
        <taxon>Sphingobacteriaceae</taxon>
        <taxon>Mucilaginibacter</taxon>
    </lineage>
</organism>
<evidence type="ECO:0000313" key="5">
    <source>
        <dbReference type="Proteomes" id="UP000286701"/>
    </source>
</evidence>
<dbReference type="RefSeq" id="WP_128536468.1">
    <property type="nucleotide sequence ID" value="NZ_SBIW01000031.1"/>
</dbReference>
<reference evidence="4 5" key="1">
    <citation type="submission" date="2019-01" db="EMBL/GenBank/DDBJ databases">
        <title>Mucilaginibacter antarcticum sp. nov., isolated from antarctic soil.</title>
        <authorList>
            <person name="Yan Y.-Q."/>
            <person name="Du Z.-J."/>
        </authorList>
    </citation>
    <scope>NUCLEOTIDE SEQUENCE [LARGE SCALE GENOMIC DNA]</scope>
    <source>
        <strain evidence="4 5">F01003</strain>
    </source>
</reference>
<proteinExistence type="predicted"/>
<dbReference type="GO" id="GO:0005524">
    <property type="term" value="F:ATP binding"/>
    <property type="evidence" value="ECO:0007669"/>
    <property type="project" value="UniProtKB-KW"/>
</dbReference>
<feature type="domain" description="Zeta toxin" evidence="3">
    <location>
        <begin position="3"/>
        <end position="154"/>
    </location>
</feature>
<evidence type="ECO:0000256" key="1">
    <source>
        <dbReference type="ARBA" id="ARBA00022741"/>
    </source>
</evidence>
<sequence length="223" mass="25239">MPSENPQLLIVGGPNGAGKSTYSGGLSPKGAFVFDADIIKARVAARLPDEVPVESIHFAVQSVFLDFVEEAIKNKQNFTIETNFRDNDLMDTIARFKQNGYNTNMIYLTLHDVELSIDRVKQRVNAGGHFVDEGGIRYNFEEGLKNLEYFAGRFDKLDIIDASKDLGQFRPLLSIKQQQLVYLSTDLPIGVEQTIVNIADRYRDNSRNEDNDEDRGWDFNRGR</sequence>
<dbReference type="SUPFAM" id="SSF52540">
    <property type="entry name" value="P-loop containing nucleoside triphosphate hydrolases"/>
    <property type="match status" value="1"/>
</dbReference>
<evidence type="ECO:0000313" key="4">
    <source>
        <dbReference type="EMBL" id="RWY46051.1"/>
    </source>
</evidence>
<keyword evidence="5" id="KW-1185">Reference proteome</keyword>
<name>A0A3S4Y287_9SPHI</name>
<dbReference type="Gene3D" id="3.40.50.300">
    <property type="entry name" value="P-loop containing nucleotide triphosphate hydrolases"/>
    <property type="match status" value="1"/>
</dbReference>
<dbReference type="OrthoDB" id="9791543at2"/>
<dbReference type="GO" id="GO:0016301">
    <property type="term" value="F:kinase activity"/>
    <property type="evidence" value="ECO:0007669"/>
    <property type="project" value="InterPro"/>
</dbReference>
<dbReference type="Pfam" id="PF06414">
    <property type="entry name" value="Zeta_toxin"/>
    <property type="match status" value="1"/>
</dbReference>
<protein>
    <recommendedName>
        <fullName evidence="3">Zeta toxin domain-containing protein</fullName>
    </recommendedName>
</protein>
<dbReference type="Proteomes" id="UP000286701">
    <property type="component" value="Unassembled WGS sequence"/>
</dbReference>
<accession>A0A3S4Y287</accession>
<evidence type="ECO:0000256" key="2">
    <source>
        <dbReference type="ARBA" id="ARBA00022840"/>
    </source>
</evidence>
<dbReference type="AlphaFoldDB" id="A0A3S4Y287"/>
<gene>
    <name evidence="4" type="ORF">EPL05_23685</name>
</gene>
<dbReference type="PANTHER" id="PTHR39206:SF1">
    <property type="entry name" value="SLL8004 PROTEIN"/>
    <property type="match status" value="1"/>
</dbReference>
<dbReference type="InterPro" id="IPR027417">
    <property type="entry name" value="P-loop_NTPase"/>
</dbReference>
<dbReference type="EMBL" id="SBIW01000031">
    <property type="protein sequence ID" value="RWY46051.1"/>
    <property type="molecule type" value="Genomic_DNA"/>
</dbReference>
<comment type="caution">
    <text evidence="4">The sequence shown here is derived from an EMBL/GenBank/DDBJ whole genome shotgun (WGS) entry which is preliminary data.</text>
</comment>
<dbReference type="InterPro" id="IPR010488">
    <property type="entry name" value="Zeta_toxin_domain"/>
</dbReference>